<dbReference type="Pfam" id="PF19991">
    <property type="entry name" value="HMA_2"/>
    <property type="match status" value="1"/>
</dbReference>
<gene>
    <name evidence="1" type="ORF">BGM30_33850</name>
</gene>
<protein>
    <submittedName>
        <fullName evidence="1">Uncharacterized protein</fullName>
    </submittedName>
</protein>
<dbReference type="EMBL" id="BEYQ01000011">
    <property type="protein sequence ID" value="GBD54292.1"/>
    <property type="molecule type" value="Genomic_DNA"/>
</dbReference>
<accession>A0A2H6BVV7</accession>
<dbReference type="Pfam" id="PF04304">
    <property type="entry name" value="DUF454"/>
    <property type="match status" value="1"/>
</dbReference>
<reference evidence="2" key="1">
    <citation type="submission" date="2017-12" db="EMBL/GenBank/DDBJ databases">
        <title>Improved Draft Genome Sequence of Microcystis aeruginosa NIES-298, a Microcystin-Producing Cyanobacterium from Lake Kasumigaura, Japan.</title>
        <authorList>
            <person name="Yamaguchi H."/>
            <person name="Suzuki S."/>
            <person name="Kawachi M."/>
        </authorList>
    </citation>
    <scope>NUCLEOTIDE SEQUENCE [LARGE SCALE GENOMIC DNA]</scope>
    <source>
        <strain evidence="2">NIES-298</strain>
    </source>
</reference>
<name>A0A2H6BVV7_MICAE</name>
<dbReference type="InterPro" id="IPR007401">
    <property type="entry name" value="DUF454"/>
</dbReference>
<evidence type="ECO:0000313" key="2">
    <source>
        <dbReference type="Proteomes" id="UP000236321"/>
    </source>
</evidence>
<evidence type="ECO:0000313" key="1">
    <source>
        <dbReference type="EMBL" id="GBD54292.1"/>
    </source>
</evidence>
<organism evidence="1 2">
    <name type="scientific">Microcystis aeruginosa NIES-298</name>
    <dbReference type="NCBI Taxonomy" id="449468"/>
    <lineage>
        <taxon>Bacteria</taxon>
        <taxon>Bacillati</taxon>
        <taxon>Cyanobacteriota</taxon>
        <taxon>Cyanophyceae</taxon>
        <taxon>Oscillatoriophycideae</taxon>
        <taxon>Chroococcales</taxon>
        <taxon>Microcystaceae</taxon>
        <taxon>Microcystis</taxon>
    </lineage>
</organism>
<comment type="caution">
    <text evidence="1">The sequence shown here is derived from an EMBL/GenBank/DDBJ whole genome shotgun (WGS) entry which is preliminary data.</text>
</comment>
<dbReference type="RefSeq" id="WP_103112883.1">
    <property type="nucleotide sequence ID" value="NZ_BEYQ01000011.1"/>
</dbReference>
<sequence length="195" mass="20831">MTPALATLELNLQSNVSNAQVLPVATRSLREIAHQPKIDCQVLHSLPGRLRLGIPKLAGDSTYSEKLTYALQSLPWIGEVRINQAASCAIINYQSHPGSESEQQAAILAIVQEADSLALLPTAALEAVEAELGSFWDQFSGELQNFLTGYEGIGKEILKAIAIASLIIGIAGVILPLLPGTPFLLLSHFCFLACS</sequence>
<proteinExistence type="predicted"/>
<dbReference type="AlphaFoldDB" id="A0A2H6BVV7"/>
<dbReference type="Proteomes" id="UP000236321">
    <property type="component" value="Unassembled WGS sequence"/>
</dbReference>